<accession>A0A1B8HBZ9</accession>
<dbReference type="Gene3D" id="2.60.200.60">
    <property type="match status" value="1"/>
</dbReference>
<evidence type="ECO:0000313" key="1">
    <source>
        <dbReference type="EMBL" id="OBU06585.1"/>
    </source>
</evidence>
<evidence type="ECO:0000313" key="2">
    <source>
        <dbReference type="Proteomes" id="UP000092247"/>
    </source>
</evidence>
<dbReference type="Proteomes" id="UP000092247">
    <property type="component" value="Unassembled WGS sequence"/>
</dbReference>
<dbReference type="InterPro" id="IPR008727">
    <property type="entry name" value="PAAR_motif"/>
</dbReference>
<gene>
    <name evidence="1" type="ORF">AYY17_20365</name>
</gene>
<organism evidence="1 2">
    <name type="scientific">Morganella psychrotolerans</name>
    <dbReference type="NCBI Taxonomy" id="368603"/>
    <lineage>
        <taxon>Bacteria</taxon>
        <taxon>Pseudomonadati</taxon>
        <taxon>Pseudomonadota</taxon>
        <taxon>Gammaproteobacteria</taxon>
        <taxon>Enterobacterales</taxon>
        <taxon>Morganellaceae</taxon>
        <taxon>Morganella</taxon>
    </lineage>
</organism>
<dbReference type="Pfam" id="PF05488">
    <property type="entry name" value="PAAR_motif"/>
    <property type="match status" value="1"/>
</dbReference>
<sequence length="88" mass="9101">MAGKRIICLGDVTDHGGVVISALDNYNINGRPVATEGDSVSCPKCKGVFQIVSGSSLMAFQGKKIALEGMKTTCGATLFASQSVMTSE</sequence>
<dbReference type="RefSeq" id="WP_067423877.1">
    <property type="nucleotide sequence ID" value="NZ_LZEX01000018.1"/>
</dbReference>
<proteinExistence type="predicted"/>
<dbReference type="CDD" id="cd14744">
    <property type="entry name" value="PAAR_CT_2"/>
    <property type="match status" value="1"/>
</dbReference>
<dbReference type="AlphaFoldDB" id="A0A1B8HBZ9"/>
<evidence type="ECO:0008006" key="3">
    <source>
        <dbReference type="Google" id="ProtNLM"/>
    </source>
</evidence>
<reference evidence="1 2" key="1">
    <citation type="submission" date="2016-06" db="EMBL/GenBank/DDBJ databases">
        <authorList>
            <person name="Kjaerup R.B."/>
            <person name="Dalgaard T.S."/>
            <person name="Juul-Madsen H.R."/>
        </authorList>
    </citation>
    <scope>NUCLEOTIDE SEQUENCE [LARGE SCALE GENOMIC DNA]</scope>
    <source>
        <strain evidence="1 2">GCSL-Mp3</strain>
    </source>
</reference>
<dbReference type="EMBL" id="LZEX01000018">
    <property type="protein sequence ID" value="OBU06585.1"/>
    <property type="molecule type" value="Genomic_DNA"/>
</dbReference>
<protein>
    <recommendedName>
        <fullName evidence="3">PAAR domain-containing protein</fullName>
    </recommendedName>
</protein>
<comment type="caution">
    <text evidence="1">The sequence shown here is derived from an EMBL/GenBank/DDBJ whole genome shotgun (WGS) entry which is preliminary data.</text>
</comment>
<name>A0A1B8HBZ9_9GAMM</name>